<evidence type="ECO:0000313" key="2">
    <source>
        <dbReference type="Proteomes" id="UP000288216"/>
    </source>
</evidence>
<organism evidence="1 2">
    <name type="scientific">Scyliorhinus torazame</name>
    <name type="common">Cloudy catshark</name>
    <name type="synonym">Catulus torazame</name>
    <dbReference type="NCBI Taxonomy" id="75743"/>
    <lineage>
        <taxon>Eukaryota</taxon>
        <taxon>Metazoa</taxon>
        <taxon>Chordata</taxon>
        <taxon>Craniata</taxon>
        <taxon>Vertebrata</taxon>
        <taxon>Chondrichthyes</taxon>
        <taxon>Elasmobranchii</taxon>
        <taxon>Galeomorphii</taxon>
        <taxon>Galeoidea</taxon>
        <taxon>Carcharhiniformes</taxon>
        <taxon>Scyliorhinidae</taxon>
        <taxon>Scyliorhinus</taxon>
    </lineage>
</organism>
<gene>
    <name evidence="1" type="ORF">scyTo_0013720</name>
</gene>
<protein>
    <submittedName>
        <fullName evidence="1">Uncharacterized protein</fullName>
    </submittedName>
</protein>
<evidence type="ECO:0000313" key="1">
    <source>
        <dbReference type="EMBL" id="GCB67572.1"/>
    </source>
</evidence>
<accession>A0A401P373</accession>
<keyword evidence="2" id="KW-1185">Reference proteome</keyword>
<proteinExistence type="predicted"/>
<feature type="non-terminal residue" evidence="1">
    <location>
        <position position="1"/>
    </location>
</feature>
<comment type="caution">
    <text evidence="1">The sequence shown here is derived from an EMBL/GenBank/DDBJ whole genome shotgun (WGS) entry which is preliminary data.</text>
</comment>
<reference evidence="1 2" key="1">
    <citation type="journal article" date="2018" name="Nat. Ecol. Evol.">
        <title>Shark genomes provide insights into elasmobranch evolution and the origin of vertebrates.</title>
        <authorList>
            <person name="Hara Y"/>
            <person name="Yamaguchi K"/>
            <person name="Onimaru K"/>
            <person name="Kadota M"/>
            <person name="Koyanagi M"/>
            <person name="Keeley SD"/>
            <person name="Tatsumi K"/>
            <person name="Tanaka K"/>
            <person name="Motone F"/>
            <person name="Kageyama Y"/>
            <person name="Nozu R"/>
            <person name="Adachi N"/>
            <person name="Nishimura O"/>
            <person name="Nakagawa R"/>
            <person name="Tanegashima C"/>
            <person name="Kiyatake I"/>
            <person name="Matsumoto R"/>
            <person name="Murakumo K"/>
            <person name="Nishida K"/>
            <person name="Terakita A"/>
            <person name="Kuratani S"/>
            <person name="Sato K"/>
            <person name="Hyodo S Kuraku.S."/>
        </authorList>
    </citation>
    <scope>NUCLEOTIDE SEQUENCE [LARGE SCALE GENOMIC DNA]</scope>
</reference>
<sequence length="64" mass="6926">SEAAVFAGELVAICREPPCGCQQNCSGLLRVKSNCENYLLGHQSSARFNLAVCSFDTLVESKYP</sequence>
<name>A0A401P373_SCYTO</name>
<dbReference type="Proteomes" id="UP000288216">
    <property type="component" value="Unassembled WGS sequence"/>
</dbReference>
<dbReference type="EMBL" id="BFAA01007123">
    <property type="protein sequence ID" value="GCB67572.1"/>
    <property type="molecule type" value="Genomic_DNA"/>
</dbReference>
<dbReference type="AlphaFoldDB" id="A0A401P373"/>